<keyword evidence="1" id="KW-0175">Coiled coil</keyword>
<feature type="coiled-coil region" evidence="1">
    <location>
        <begin position="45"/>
        <end position="79"/>
    </location>
</feature>
<evidence type="ECO:0000256" key="1">
    <source>
        <dbReference type="SAM" id="Coils"/>
    </source>
</evidence>
<reference evidence="2" key="1">
    <citation type="submission" date="2020-03" db="EMBL/GenBank/DDBJ databases">
        <title>The deep terrestrial virosphere.</title>
        <authorList>
            <person name="Holmfeldt K."/>
            <person name="Nilsson E."/>
            <person name="Simone D."/>
            <person name="Lopez-Fernandez M."/>
            <person name="Wu X."/>
            <person name="de Brujin I."/>
            <person name="Lundin D."/>
            <person name="Andersson A."/>
            <person name="Bertilsson S."/>
            <person name="Dopson M."/>
        </authorList>
    </citation>
    <scope>NUCLEOTIDE SEQUENCE</scope>
    <source>
        <strain evidence="2">MM415B01838</strain>
    </source>
</reference>
<protein>
    <submittedName>
        <fullName evidence="2">Uncharacterized protein</fullName>
    </submittedName>
</protein>
<sequence length="89" mass="10368">MKRLTDYDEYNQALPKNKRLLDRETGRTFITGAQYADLGEFLALKTLLEETIEVQNNLLEQMRIELVQIKLHLAAMSNEPISEEDVDDR</sequence>
<name>A0A6M3IGD0_9ZZZZ</name>
<accession>A0A6M3IGD0</accession>
<dbReference type="AlphaFoldDB" id="A0A6M3IGD0"/>
<proteinExistence type="predicted"/>
<gene>
    <name evidence="2" type="ORF">MM415B01838_0013</name>
</gene>
<evidence type="ECO:0000313" key="2">
    <source>
        <dbReference type="EMBL" id="QJA56475.1"/>
    </source>
</evidence>
<organism evidence="2">
    <name type="scientific">viral metagenome</name>
    <dbReference type="NCBI Taxonomy" id="1070528"/>
    <lineage>
        <taxon>unclassified sequences</taxon>
        <taxon>metagenomes</taxon>
        <taxon>organismal metagenomes</taxon>
    </lineage>
</organism>
<dbReference type="EMBL" id="MT141221">
    <property type="protein sequence ID" value="QJA56475.1"/>
    <property type="molecule type" value="Genomic_DNA"/>
</dbReference>